<organism evidence="1 2">
    <name type="scientific">Caulobacter mirabilis</name>
    <dbReference type="NCBI Taxonomy" id="69666"/>
    <lineage>
        <taxon>Bacteria</taxon>
        <taxon>Pseudomonadati</taxon>
        <taxon>Pseudomonadota</taxon>
        <taxon>Alphaproteobacteria</taxon>
        <taxon>Caulobacterales</taxon>
        <taxon>Caulobacteraceae</taxon>
        <taxon>Caulobacter</taxon>
    </lineage>
</organism>
<accession>A0A2D2AVZ8</accession>
<dbReference type="Gene3D" id="3.30.530.20">
    <property type="match status" value="1"/>
</dbReference>
<evidence type="ECO:0000313" key="2">
    <source>
        <dbReference type="Proteomes" id="UP000228945"/>
    </source>
</evidence>
<sequence length="246" mass="27251">MLVEVTVSASADDAWDALRDPARIAQWFGWDADTLPGEIAYIFHDHTQVDAPRRTLTFVGMPDRFEVEDIGDGKAVVRLVRSGSARTQTDWEGLYDDMIQGWITFVQQLGFALDRHRDDRRRTLYLSGLADTLQAARPSAAMGLDTIRAAAPGSHYAVEAAGERLSGEVRFVTALQTGLTVDGWGDGLLVLVDRPSIDGQPVGGWAVLTTYGLDDDAFDAFQARWNEWWTTRYPDERPGCMEGPES</sequence>
<name>A0A2D2AVZ8_9CAUL</name>
<protein>
    <recommendedName>
        <fullName evidence="3">ATPase</fullName>
    </recommendedName>
</protein>
<proteinExistence type="predicted"/>
<dbReference type="KEGG" id="cmb:CSW64_07030"/>
<dbReference type="AlphaFoldDB" id="A0A2D2AVZ8"/>
<gene>
    <name evidence="1" type="ORF">CSW64_07030</name>
</gene>
<evidence type="ECO:0000313" key="1">
    <source>
        <dbReference type="EMBL" id="ATQ42184.1"/>
    </source>
</evidence>
<keyword evidence="2" id="KW-1185">Reference proteome</keyword>
<dbReference type="Proteomes" id="UP000228945">
    <property type="component" value="Chromosome"/>
</dbReference>
<dbReference type="EMBL" id="CP024201">
    <property type="protein sequence ID" value="ATQ42184.1"/>
    <property type="molecule type" value="Genomic_DNA"/>
</dbReference>
<dbReference type="SUPFAM" id="SSF55961">
    <property type="entry name" value="Bet v1-like"/>
    <property type="match status" value="1"/>
</dbReference>
<dbReference type="InterPro" id="IPR023393">
    <property type="entry name" value="START-like_dom_sf"/>
</dbReference>
<evidence type="ECO:0008006" key="3">
    <source>
        <dbReference type="Google" id="ProtNLM"/>
    </source>
</evidence>
<reference evidence="1 2" key="1">
    <citation type="submission" date="2017-10" db="EMBL/GenBank/DDBJ databases">
        <title>Genome sequence of Caulobacter mirabilis FWC38.</title>
        <authorList>
            <person name="Fiebig A."/>
            <person name="Crosson S."/>
        </authorList>
    </citation>
    <scope>NUCLEOTIDE SEQUENCE [LARGE SCALE GENOMIC DNA]</scope>
    <source>
        <strain evidence="1 2">FWC 38</strain>
    </source>
</reference>